<evidence type="ECO:0000313" key="2">
    <source>
        <dbReference type="WBParaSite" id="scaffold49880_cov305.g25022"/>
    </source>
</evidence>
<dbReference type="WBParaSite" id="scaffold49880_cov305.g25022">
    <property type="protein sequence ID" value="scaffold49880_cov305.g25022"/>
    <property type="gene ID" value="scaffold49880_cov305.g25022"/>
</dbReference>
<proteinExistence type="predicted"/>
<accession>A0A915MU41</accession>
<evidence type="ECO:0000313" key="1">
    <source>
        <dbReference type="Proteomes" id="UP000887561"/>
    </source>
</evidence>
<organism evidence="1 2">
    <name type="scientific">Meloidogyne javanica</name>
    <name type="common">Root-knot nematode worm</name>
    <dbReference type="NCBI Taxonomy" id="6303"/>
    <lineage>
        <taxon>Eukaryota</taxon>
        <taxon>Metazoa</taxon>
        <taxon>Ecdysozoa</taxon>
        <taxon>Nematoda</taxon>
        <taxon>Chromadorea</taxon>
        <taxon>Rhabditida</taxon>
        <taxon>Tylenchina</taxon>
        <taxon>Tylenchomorpha</taxon>
        <taxon>Tylenchoidea</taxon>
        <taxon>Meloidogynidae</taxon>
        <taxon>Meloidogyninae</taxon>
        <taxon>Meloidogyne</taxon>
        <taxon>Meloidogyne incognita group</taxon>
    </lineage>
</organism>
<dbReference type="AlphaFoldDB" id="A0A915MU41"/>
<dbReference type="Proteomes" id="UP000887561">
    <property type="component" value="Unplaced"/>
</dbReference>
<protein>
    <submittedName>
        <fullName evidence="2">Uncharacterized protein</fullName>
    </submittedName>
</protein>
<sequence length="84" mass="9365">MDESPFTIIGTSTTTITPLKLLTSNNNNPSVNISNENNLNNLTTNSIFMEEPPVEAWCFDLLLFYRSLGDDDPQAKKMLAELEA</sequence>
<reference evidence="2" key="1">
    <citation type="submission" date="2022-11" db="UniProtKB">
        <authorList>
            <consortium name="WormBaseParasite"/>
        </authorList>
    </citation>
    <scope>IDENTIFICATION</scope>
</reference>
<keyword evidence="1" id="KW-1185">Reference proteome</keyword>
<name>A0A915MU41_MELJA</name>